<protein>
    <submittedName>
        <fullName evidence="1">WD40 repeat domain-containing protein</fullName>
    </submittedName>
</protein>
<gene>
    <name evidence="1" type="ORF">BH720_011800</name>
</gene>
<proteinExistence type="predicted"/>
<dbReference type="EMBL" id="CP182909">
    <property type="protein sequence ID" value="XPM66065.1"/>
    <property type="molecule type" value="Genomic_DNA"/>
</dbReference>
<evidence type="ECO:0000313" key="2">
    <source>
        <dbReference type="Proteomes" id="UP000095472"/>
    </source>
</evidence>
<keyword evidence="2" id="KW-1185">Reference proteome</keyword>
<name>A0ACD5GYI1_9CYAN</name>
<evidence type="ECO:0000313" key="1">
    <source>
        <dbReference type="EMBL" id="XPM66065.1"/>
    </source>
</evidence>
<reference evidence="1 2" key="1">
    <citation type="journal article" date="2016" name="Genome Announc.">
        <title>Draft Genome Sequence of the Thermotolerant Cyanobacterium Desertifilum sp. IPPAS B-1220.</title>
        <authorList>
            <person name="Mironov K.S."/>
            <person name="Sinetova M.A."/>
            <person name="Bolatkhan K."/>
            <person name="Zayadan B.K."/>
            <person name="Ustinova V.V."/>
            <person name="Kupriyanova E.V."/>
            <person name="Skrypnik A.N."/>
            <person name="Gogoleva N.E."/>
            <person name="Gogolev Y.V."/>
            <person name="Los D.A."/>
        </authorList>
    </citation>
    <scope>NUCLEOTIDE SEQUENCE [LARGE SCALE GENOMIC DNA]</scope>
    <source>
        <strain evidence="1 2">IPPAS B-1220</strain>
    </source>
</reference>
<organism evidence="1 2">
    <name type="scientific">Desertifilum tharense IPPAS B-1220</name>
    <dbReference type="NCBI Taxonomy" id="1781255"/>
    <lineage>
        <taxon>Bacteria</taxon>
        <taxon>Bacillati</taxon>
        <taxon>Cyanobacteriota</taxon>
        <taxon>Cyanophyceae</taxon>
        <taxon>Desertifilales</taxon>
        <taxon>Desertifilaceae</taxon>
        <taxon>Desertifilum</taxon>
    </lineage>
</organism>
<dbReference type="Proteomes" id="UP000095472">
    <property type="component" value="Chromosome"/>
</dbReference>
<accession>A0ACD5GYI1</accession>
<sequence length="95" mass="10549">MVSLSPLRVPDYTVKLWDLGGTLQATLSDHRDWVTSVSFSADGQTLASASADNTIKLWSRQGRLLHTLKGHNSGITSISFTQKGQCWFLRIQMGR</sequence>